<organism evidence="3">
    <name type="scientific">Picocystis salinarum</name>
    <dbReference type="NCBI Taxonomy" id="88271"/>
    <lineage>
        <taxon>Eukaryota</taxon>
        <taxon>Viridiplantae</taxon>
        <taxon>Chlorophyta</taxon>
        <taxon>Picocystophyceae</taxon>
        <taxon>Picocystales</taxon>
        <taxon>Picocystaceae</taxon>
        <taxon>Picocystis</taxon>
    </lineage>
</organism>
<dbReference type="InterPro" id="IPR003307">
    <property type="entry name" value="W2_domain"/>
</dbReference>
<dbReference type="Gene3D" id="1.25.40.180">
    <property type="match status" value="1"/>
</dbReference>
<dbReference type="GO" id="GO:0005737">
    <property type="term" value="C:cytoplasm"/>
    <property type="evidence" value="ECO:0007669"/>
    <property type="project" value="TreeGrafter"/>
</dbReference>
<dbReference type="CDD" id="cd11560">
    <property type="entry name" value="W2_eIF5C_like"/>
    <property type="match status" value="1"/>
</dbReference>
<dbReference type="GO" id="GO:0016020">
    <property type="term" value="C:membrane"/>
    <property type="evidence" value="ECO:0007669"/>
    <property type="project" value="TreeGrafter"/>
</dbReference>
<dbReference type="PROSITE" id="PS51363">
    <property type="entry name" value="W2"/>
    <property type="match status" value="1"/>
</dbReference>
<dbReference type="InterPro" id="IPR051245">
    <property type="entry name" value="eIF5-mimic_regulator"/>
</dbReference>
<dbReference type="SMART" id="SM00515">
    <property type="entry name" value="eIF5C"/>
    <property type="match status" value="1"/>
</dbReference>
<dbReference type="SUPFAM" id="SSF48371">
    <property type="entry name" value="ARM repeat"/>
    <property type="match status" value="1"/>
</dbReference>
<dbReference type="PANTHER" id="PTHR14208:SF2">
    <property type="entry name" value="PROTEIN KRASAVIETZ"/>
    <property type="match status" value="1"/>
</dbReference>
<gene>
    <name evidence="3" type="ORF">PSAL00342_LOCUS4565</name>
</gene>
<evidence type="ECO:0000259" key="2">
    <source>
        <dbReference type="PROSITE" id="PS51363"/>
    </source>
</evidence>
<dbReference type="InterPro" id="IPR043510">
    <property type="entry name" value="W2_5MP1/2"/>
</dbReference>
<name>A0A7S3UEV9_9CHLO</name>
<protein>
    <recommendedName>
        <fullName evidence="2">W2 domain-containing protein</fullName>
    </recommendedName>
</protein>
<dbReference type="Pfam" id="PF02020">
    <property type="entry name" value="W2"/>
    <property type="match status" value="1"/>
</dbReference>
<dbReference type="InterPro" id="IPR057397">
    <property type="entry name" value="HEAT_5MP1_2"/>
</dbReference>
<evidence type="ECO:0000313" key="3">
    <source>
        <dbReference type="EMBL" id="CAE0610730.1"/>
    </source>
</evidence>
<reference evidence="3" key="1">
    <citation type="submission" date="2021-01" db="EMBL/GenBank/DDBJ databases">
        <authorList>
            <person name="Corre E."/>
            <person name="Pelletier E."/>
            <person name="Niang G."/>
            <person name="Scheremetjew M."/>
            <person name="Finn R."/>
            <person name="Kale V."/>
            <person name="Holt S."/>
            <person name="Cochrane G."/>
            <person name="Meng A."/>
            <person name="Brown T."/>
            <person name="Cohen L."/>
        </authorList>
    </citation>
    <scope>NUCLEOTIDE SEQUENCE</scope>
    <source>
        <strain evidence="3">CCMP1897</strain>
    </source>
</reference>
<dbReference type="InterPro" id="IPR016024">
    <property type="entry name" value="ARM-type_fold"/>
</dbReference>
<dbReference type="Pfam" id="PF25504">
    <property type="entry name" value="HEAT_5MP1_2"/>
    <property type="match status" value="1"/>
</dbReference>
<evidence type="ECO:0000256" key="1">
    <source>
        <dbReference type="ARBA" id="ARBA00008151"/>
    </source>
</evidence>
<dbReference type="PANTHER" id="PTHR14208">
    <property type="entry name" value="BASIC LEUCINE ZIPPER AND W2 DOMAIN-CONTAINING PROTEIN"/>
    <property type="match status" value="1"/>
</dbReference>
<sequence>MSTAKKEELPTLGGVRIKARKRNITVALDPASFAEAILDIFEDTRQEGLALEQQLDAANKVIDNSDLDFSTYGETLFEIIFMGGRLSAGVKVLEGEKLPDYLMDQEATHEKLLPFVLLLQKIIRRRPFLIKSLENVLCKLIQSLEHFDKDGREKLGLATAMIFQQKLGVQPENVFEALMNSTLVAKGTSLDFFTMFAKDFLRQGSFDDLMLILKKGKVEDKLMELFPVSKRAPEHFNSHFEGAGLHKLVEHFKKKLSDVKLKELGKELSEMVAQEDDVDSVIDFVKAKSEEASLADSDIIRTIWTSVMDAIEWSPKNVQQNLNNAMRQVKKWAKLLGAICTKGKHEVLLIYAIQTYCYENTKLMKLFPQIVRTLYDADVLAEDTILYWYSKGQNQKGRQIFLRDIEPFVKWLEEAEEEEED</sequence>
<accession>A0A7S3UEV9</accession>
<dbReference type="AlphaFoldDB" id="A0A7S3UEV9"/>
<dbReference type="EMBL" id="HBIS01005045">
    <property type="protein sequence ID" value="CAE0610730.1"/>
    <property type="molecule type" value="Transcribed_RNA"/>
</dbReference>
<comment type="similarity">
    <text evidence="1">Belongs to the BZW family.</text>
</comment>
<feature type="domain" description="W2" evidence="2">
    <location>
        <begin position="254"/>
        <end position="421"/>
    </location>
</feature>
<proteinExistence type="inferred from homology"/>